<dbReference type="PROSITE" id="PS50977">
    <property type="entry name" value="HTH_TETR_2"/>
    <property type="match status" value="1"/>
</dbReference>
<dbReference type="PANTHER" id="PTHR30055">
    <property type="entry name" value="HTH-TYPE TRANSCRIPTIONAL REGULATOR RUTR"/>
    <property type="match status" value="1"/>
</dbReference>
<organism evidence="6 7">
    <name type="scientific">Hyphomicrobium facile</name>
    <dbReference type="NCBI Taxonomy" id="51670"/>
    <lineage>
        <taxon>Bacteria</taxon>
        <taxon>Pseudomonadati</taxon>
        <taxon>Pseudomonadota</taxon>
        <taxon>Alphaproteobacteria</taxon>
        <taxon>Hyphomicrobiales</taxon>
        <taxon>Hyphomicrobiaceae</taxon>
        <taxon>Hyphomicrobium</taxon>
    </lineage>
</organism>
<accession>A0A1I7NW78</accession>
<dbReference type="SUPFAM" id="SSF48498">
    <property type="entry name" value="Tetracyclin repressor-like, C-terminal domain"/>
    <property type="match status" value="1"/>
</dbReference>
<dbReference type="Pfam" id="PF13305">
    <property type="entry name" value="TetR_C_33"/>
    <property type="match status" value="1"/>
</dbReference>
<dbReference type="PRINTS" id="PR00455">
    <property type="entry name" value="HTHTETR"/>
</dbReference>
<keyword evidence="3" id="KW-0804">Transcription</keyword>
<dbReference type="PROSITE" id="PS01081">
    <property type="entry name" value="HTH_TETR_1"/>
    <property type="match status" value="1"/>
</dbReference>
<sequence>MATEDEILNAAVGLLEKDGFEAVTTRAVCQAAGVTAPTLYHHFGDKDGLLRAVVARGVETFMAHKRANRQTTDAMADLKRGWNGWIAFALERPKLFRLMIESTRSDPSASQEAFIIMRAIVERLAIEGRLTTDVDTAARTIWAASNGVVTLLMQGTPAAEIKSTSELLFEALMAKLVRPK</sequence>
<feature type="domain" description="HTH tetR-type" evidence="5">
    <location>
        <begin position="1"/>
        <end position="61"/>
    </location>
</feature>
<proteinExistence type="predicted"/>
<dbReference type="GO" id="GO:0000976">
    <property type="term" value="F:transcription cis-regulatory region binding"/>
    <property type="evidence" value="ECO:0007669"/>
    <property type="project" value="TreeGrafter"/>
</dbReference>
<evidence type="ECO:0000256" key="3">
    <source>
        <dbReference type="ARBA" id="ARBA00023163"/>
    </source>
</evidence>
<evidence type="ECO:0000259" key="5">
    <source>
        <dbReference type="PROSITE" id="PS50977"/>
    </source>
</evidence>
<dbReference type="InterPro" id="IPR009057">
    <property type="entry name" value="Homeodomain-like_sf"/>
</dbReference>
<evidence type="ECO:0000313" key="7">
    <source>
        <dbReference type="Proteomes" id="UP000199423"/>
    </source>
</evidence>
<evidence type="ECO:0000256" key="2">
    <source>
        <dbReference type="ARBA" id="ARBA00023125"/>
    </source>
</evidence>
<dbReference type="SUPFAM" id="SSF46689">
    <property type="entry name" value="Homeodomain-like"/>
    <property type="match status" value="1"/>
</dbReference>
<dbReference type="InterPro" id="IPR023772">
    <property type="entry name" value="DNA-bd_HTH_TetR-type_CS"/>
</dbReference>
<dbReference type="Gene3D" id="1.10.357.10">
    <property type="entry name" value="Tetracycline Repressor, domain 2"/>
    <property type="match status" value="1"/>
</dbReference>
<dbReference type="Proteomes" id="UP000199423">
    <property type="component" value="Unassembled WGS sequence"/>
</dbReference>
<keyword evidence="2 4" id="KW-0238">DNA-binding</keyword>
<dbReference type="PANTHER" id="PTHR30055:SF226">
    <property type="entry name" value="HTH-TYPE TRANSCRIPTIONAL REGULATOR PKSA"/>
    <property type="match status" value="1"/>
</dbReference>
<protein>
    <submittedName>
        <fullName evidence="6">DNA-binding transcriptional regulator, AcrR family</fullName>
    </submittedName>
</protein>
<evidence type="ECO:0000313" key="6">
    <source>
        <dbReference type="EMBL" id="SFV38911.1"/>
    </source>
</evidence>
<dbReference type="InterPro" id="IPR025996">
    <property type="entry name" value="MT1864/Rv1816-like_C"/>
</dbReference>
<dbReference type="EMBL" id="FPCH01000004">
    <property type="protein sequence ID" value="SFV38911.1"/>
    <property type="molecule type" value="Genomic_DNA"/>
</dbReference>
<dbReference type="InterPro" id="IPR001647">
    <property type="entry name" value="HTH_TetR"/>
</dbReference>
<name>A0A1I7NW78_9HYPH</name>
<dbReference type="GO" id="GO:0003700">
    <property type="term" value="F:DNA-binding transcription factor activity"/>
    <property type="evidence" value="ECO:0007669"/>
    <property type="project" value="TreeGrafter"/>
</dbReference>
<dbReference type="Pfam" id="PF00440">
    <property type="entry name" value="TetR_N"/>
    <property type="match status" value="1"/>
</dbReference>
<evidence type="ECO:0000256" key="1">
    <source>
        <dbReference type="ARBA" id="ARBA00023015"/>
    </source>
</evidence>
<reference evidence="7" key="1">
    <citation type="submission" date="2016-10" db="EMBL/GenBank/DDBJ databases">
        <authorList>
            <person name="Varghese N."/>
            <person name="Submissions S."/>
        </authorList>
    </citation>
    <scope>NUCLEOTIDE SEQUENCE [LARGE SCALE GENOMIC DNA]</scope>
    <source>
        <strain evidence="7">DSM 1565</strain>
    </source>
</reference>
<evidence type="ECO:0000256" key="4">
    <source>
        <dbReference type="PROSITE-ProRule" id="PRU00335"/>
    </source>
</evidence>
<keyword evidence="7" id="KW-1185">Reference proteome</keyword>
<keyword evidence="1" id="KW-0805">Transcription regulation</keyword>
<dbReference type="AlphaFoldDB" id="A0A1I7NW78"/>
<gene>
    <name evidence="6" type="ORF">SAMN04488557_3927</name>
</gene>
<feature type="DNA-binding region" description="H-T-H motif" evidence="4">
    <location>
        <begin position="24"/>
        <end position="43"/>
    </location>
</feature>
<dbReference type="RefSeq" id="WP_177228226.1">
    <property type="nucleotide sequence ID" value="NZ_FPCH01000004.1"/>
</dbReference>
<dbReference type="InterPro" id="IPR050109">
    <property type="entry name" value="HTH-type_TetR-like_transc_reg"/>
</dbReference>
<dbReference type="InterPro" id="IPR036271">
    <property type="entry name" value="Tet_transcr_reg_TetR-rel_C_sf"/>
</dbReference>
<dbReference type="STRING" id="51670.SAMN04488557_3927"/>